<feature type="transmembrane region" description="Helical" evidence="9">
    <location>
        <begin position="20"/>
        <end position="41"/>
    </location>
</feature>
<reference evidence="11 12" key="1">
    <citation type="submission" date="2024-01" db="EMBL/GenBank/DDBJ databases">
        <title>Multi-omics insights into the function and evolution of sodium benzoate biodegradation pathways in Benzoatithermus flavus gen. nov., sp. nov. from hot spring.</title>
        <authorList>
            <person name="Hu C.-J."/>
            <person name="Li W.-J."/>
        </authorList>
    </citation>
    <scope>NUCLEOTIDE SEQUENCE [LARGE SCALE GENOMIC DNA]</scope>
    <source>
        <strain evidence="11 12">SYSU G07066</strain>
    </source>
</reference>
<evidence type="ECO:0000259" key="10">
    <source>
        <dbReference type="PROSITE" id="PS50928"/>
    </source>
</evidence>
<keyword evidence="4" id="KW-1003">Cell membrane</keyword>
<evidence type="ECO:0000256" key="4">
    <source>
        <dbReference type="ARBA" id="ARBA00022475"/>
    </source>
</evidence>
<dbReference type="InterPro" id="IPR043429">
    <property type="entry name" value="ArtM/GltK/GlnP/TcyL/YhdX-like"/>
</dbReference>
<dbReference type="NCBIfam" id="TIGR01726">
    <property type="entry name" value="HEQRo_perm_3TM"/>
    <property type="match status" value="1"/>
</dbReference>
<evidence type="ECO:0000256" key="7">
    <source>
        <dbReference type="ARBA" id="ARBA00022989"/>
    </source>
</evidence>
<dbReference type="Gene3D" id="1.10.3720.10">
    <property type="entry name" value="MetI-like"/>
    <property type="match status" value="1"/>
</dbReference>
<evidence type="ECO:0000256" key="9">
    <source>
        <dbReference type="RuleBase" id="RU363032"/>
    </source>
</evidence>
<sequence length="230" mass="25981">MQFEVIWENIGQYVHGLWTTVWLVAASLALGLVLAVPLAILRTSKNPLINGPVWFYTYFFRGTPLLVQLFMLYYGAPQFPILRESFLWPLLTQAWFCALVAFTLNTAAYTTEIIRGAIVTTPHGEIEAARACGMSHALMMRRIVLPSAFRRALPAYGNEVIFMLHGSAVASVVTIVDLTGAARNINSTYYTPYEAFLTAGLFYMALTFLIVWVFRRIERRLLVHLRRPAA</sequence>
<feature type="transmembrane region" description="Helical" evidence="9">
    <location>
        <begin position="86"/>
        <end position="105"/>
    </location>
</feature>
<evidence type="ECO:0000256" key="1">
    <source>
        <dbReference type="ARBA" id="ARBA00004429"/>
    </source>
</evidence>
<evidence type="ECO:0000313" key="11">
    <source>
        <dbReference type="EMBL" id="MEK0083448.1"/>
    </source>
</evidence>
<keyword evidence="3 9" id="KW-0813">Transport</keyword>
<accession>A0ABU8XSR5</accession>
<feature type="domain" description="ABC transmembrane type-1" evidence="10">
    <location>
        <begin position="17"/>
        <end position="214"/>
    </location>
</feature>
<dbReference type="Pfam" id="PF00528">
    <property type="entry name" value="BPD_transp_1"/>
    <property type="match status" value="1"/>
</dbReference>
<protein>
    <submittedName>
        <fullName evidence="11">ABC transporter permease</fullName>
    </submittedName>
</protein>
<keyword evidence="7 9" id="KW-1133">Transmembrane helix</keyword>
<dbReference type="RefSeq" id="WP_418159297.1">
    <property type="nucleotide sequence ID" value="NZ_JBBLZC010000008.1"/>
</dbReference>
<comment type="similarity">
    <text evidence="2">Belongs to the binding-protein-dependent transport system permease family. HisMQ subfamily.</text>
</comment>
<evidence type="ECO:0000256" key="3">
    <source>
        <dbReference type="ARBA" id="ARBA00022448"/>
    </source>
</evidence>
<evidence type="ECO:0000256" key="2">
    <source>
        <dbReference type="ARBA" id="ARBA00010072"/>
    </source>
</evidence>
<feature type="transmembrane region" description="Helical" evidence="9">
    <location>
        <begin position="195"/>
        <end position="214"/>
    </location>
</feature>
<evidence type="ECO:0000256" key="8">
    <source>
        <dbReference type="ARBA" id="ARBA00023136"/>
    </source>
</evidence>
<dbReference type="CDD" id="cd06261">
    <property type="entry name" value="TM_PBP2"/>
    <property type="match status" value="1"/>
</dbReference>
<keyword evidence="8 9" id="KW-0472">Membrane</keyword>
<dbReference type="EMBL" id="JBBLZC010000008">
    <property type="protein sequence ID" value="MEK0083448.1"/>
    <property type="molecule type" value="Genomic_DNA"/>
</dbReference>
<dbReference type="InterPro" id="IPR000515">
    <property type="entry name" value="MetI-like"/>
</dbReference>
<comment type="caution">
    <text evidence="11">The sequence shown here is derived from an EMBL/GenBank/DDBJ whole genome shotgun (WGS) entry which is preliminary data.</text>
</comment>
<evidence type="ECO:0000313" key="12">
    <source>
        <dbReference type="Proteomes" id="UP001375743"/>
    </source>
</evidence>
<dbReference type="PANTHER" id="PTHR30614">
    <property type="entry name" value="MEMBRANE COMPONENT OF AMINO ACID ABC TRANSPORTER"/>
    <property type="match status" value="1"/>
</dbReference>
<proteinExistence type="inferred from homology"/>
<evidence type="ECO:0000256" key="5">
    <source>
        <dbReference type="ARBA" id="ARBA00022519"/>
    </source>
</evidence>
<name>A0ABU8XSR5_9PROT</name>
<organism evidence="11 12">
    <name type="scientific">Benzoatithermus flavus</name>
    <dbReference type="NCBI Taxonomy" id="3108223"/>
    <lineage>
        <taxon>Bacteria</taxon>
        <taxon>Pseudomonadati</taxon>
        <taxon>Pseudomonadota</taxon>
        <taxon>Alphaproteobacteria</taxon>
        <taxon>Geminicoccales</taxon>
        <taxon>Geminicoccaceae</taxon>
        <taxon>Benzoatithermus</taxon>
    </lineage>
</organism>
<dbReference type="Proteomes" id="UP001375743">
    <property type="component" value="Unassembled WGS sequence"/>
</dbReference>
<dbReference type="InterPro" id="IPR035906">
    <property type="entry name" value="MetI-like_sf"/>
</dbReference>
<dbReference type="InterPro" id="IPR010065">
    <property type="entry name" value="AA_ABC_transptr_permease_3TM"/>
</dbReference>
<keyword evidence="12" id="KW-1185">Reference proteome</keyword>
<comment type="subcellular location">
    <subcellularLocation>
        <location evidence="1">Cell inner membrane</location>
        <topology evidence="1">Multi-pass membrane protein</topology>
    </subcellularLocation>
    <subcellularLocation>
        <location evidence="9">Cell membrane</location>
        <topology evidence="9">Multi-pass membrane protein</topology>
    </subcellularLocation>
</comment>
<keyword evidence="6 9" id="KW-0812">Transmembrane</keyword>
<dbReference type="PANTHER" id="PTHR30614:SF10">
    <property type="entry name" value="ARGININE ABC TRANSPORTER PERMEASE PROTEIN ARTM"/>
    <property type="match status" value="1"/>
</dbReference>
<evidence type="ECO:0000256" key="6">
    <source>
        <dbReference type="ARBA" id="ARBA00022692"/>
    </source>
</evidence>
<feature type="transmembrane region" description="Helical" evidence="9">
    <location>
        <begin position="53"/>
        <end position="74"/>
    </location>
</feature>
<feature type="transmembrane region" description="Helical" evidence="9">
    <location>
        <begin position="160"/>
        <end position="183"/>
    </location>
</feature>
<dbReference type="SUPFAM" id="SSF161098">
    <property type="entry name" value="MetI-like"/>
    <property type="match status" value="1"/>
</dbReference>
<gene>
    <name evidence="11" type="ORF">U1T56_09820</name>
</gene>
<dbReference type="PROSITE" id="PS50928">
    <property type="entry name" value="ABC_TM1"/>
    <property type="match status" value="1"/>
</dbReference>
<keyword evidence="5" id="KW-0997">Cell inner membrane</keyword>